<feature type="compositionally biased region" description="Basic residues" evidence="2">
    <location>
        <begin position="696"/>
        <end position="713"/>
    </location>
</feature>
<dbReference type="InterPro" id="IPR043127">
    <property type="entry name" value="Sec-1-like_dom3a"/>
</dbReference>
<dbReference type="GO" id="GO:0005935">
    <property type="term" value="C:cellular bud neck"/>
    <property type="evidence" value="ECO:0007669"/>
    <property type="project" value="EnsemblFungi"/>
</dbReference>
<dbReference type="GO" id="GO:0031340">
    <property type="term" value="P:positive regulation of vesicle fusion"/>
    <property type="evidence" value="ECO:0007669"/>
    <property type="project" value="EnsemblFungi"/>
</dbReference>
<dbReference type="PIRSF" id="PIRSF005715">
    <property type="entry name" value="VPS45_Sec1"/>
    <property type="match status" value="1"/>
</dbReference>
<feature type="region of interest" description="Disordered" evidence="2">
    <location>
        <begin position="610"/>
        <end position="713"/>
    </location>
</feature>
<evidence type="ECO:0000313" key="4">
    <source>
        <dbReference type="EMBL" id="RDW28257.1"/>
    </source>
</evidence>
<dbReference type="Proteomes" id="UP000182444">
    <property type="component" value="Chromosome 1E"/>
</dbReference>
<dbReference type="GeneID" id="2911967"/>
<evidence type="ECO:0000256" key="1">
    <source>
        <dbReference type="ARBA" id="ARBA00009884"/>
    </source>
</evidence>
<name>A0A1D8NJG6_YARLL</name>
<feature type="compositionally biased region" description="Basic and acidic residues" evidence="2">
    <location>
        <begin position="610"/>
        <end position="620"/>
    </location>
</feature>
<sequence length="713" mass="79832">MSDNLLDRQKRVITNAIDSVQPPSKYKCLVMDVDAAKIVAQVLDEHEILDRNVATVEKLEQKRATQNYIDAMYIIRPTALSIDCMNADFTRVPNRYAAAHVFLLPDPNMADIMRRIKNQRVGGHLRTLQVLYIDHYPLEQCIFSFKQPQSLEIFYNQNCFDLVQNYVSQVAGQLVGLCTAFGEYPIVRFYKPDAPLNETSVLPYMIASAFHQVLDEYARTNSDFPVIDESRPRSVFLITDRTMDVISPLVHEFTYQAMAYDLLNIVEGNVYKYERMEKGETIKTSGKLTDKDTEWVSLRHLHMQQAIELFTARLEKLKKDHPHLADQSTQASVSDLQDMVAGLPMFAEMKERFSLHLSMAGQCMDLLQKSNLMDVANIEQTCATGVTADGRKPKTLTDEFVEMIASDEVAQKDKVRLVLLYCLYRGGLVEGDLEKLEKHAGLKDIDLEVIRNLTLLEGRVTKPDLNKKTAKKTPKPTTFHSGATGDVYETSRFVPGLKNVVDQLIQGTLPASIFPYTKDEPLDDEVDMSAKASLRNPRQRAAWAKSAQFQAPRQRIFVFVAGGFTMSEARSVYELNEQYNSKSIFLGGNDIVTPGSFLASLSRLRAPRDKLRLKQDEPKKTRAPAFLMEPDGINKPVAPAQAAQSANRAGGPPLPTATSTGVSNMPKPRSVSPAVPDASSVAAAVDTPEAPEEEKKKKKSGIKKLKKVGKFFK</sequence>
<dbReference type="SUPFAM" id="SSF56815">
    <property type="entry name" value="Sec1/munc18-like (SM) proteins"/>
    <property type="match status" value="1"/>
</dbReference>
<evidence type="ECO:0000256" key="2">
    <source>
        <dbReference type="SAM" id="MobiDB-lite"/>
    </source>
</evidence>
<dbReference type="GO" id="GO:0006904">
    <property type="term" value="P:vesicle docking involved in exocytosis"/>
    <property type="evidence" value="ECO:0007669"/>
    <property type="project" value="EnsemblFungi"/>
</dbReference>
<dbReference type="EMBL" id="CP017557">
    <property type="protein sequence ID" value="AOW05778.1"/>
    <property type="molecule type" value="Genomic_DNA"/>
</dbReference>
<dbReference type="InterPro" id="IPR001619">
    <property type="entry name" value="Sec1-like"/>
</dbReference>
<dbReference type="InterPro" id="IPR036045">
    <property type="entry name" value="Sec1-like_sf"/>
</dbReference>
<gene>
    <name evidence="4" type="ORF">B0I71DRAFT_127826</name>
    <name evidence="3" type="ORF">YALI1_E26021g</name>
</gene>
<comment type="similarity">
    <text evidence="1">Belongs to the STXBP/unc-18/SEC1 family.</text>
</comment>
<dbReference type="eggNOG" id="KOG1300">
    <property type="taxonomic scope" value="Eukaryota"/>
</dbReference>
<dbReference type="AlphaFoldDB" id="A0A1D8NJG6"/>
<dbReference type="RefSeq" id="XP_504254.1">
    <property type="nucleotide sequence ID" value="XM_504254.1"/>
</dbReference>
<accession>A0A1D8NJG6</accession>
<dbReference type="GO" id="GO:0005934">
    <property type="term" value="C:cellular bud tip"/>
    <property type="evidence" value="ECO:0007669"/>
    <property type="project" value="EnsemblFungi"/>
</dbReference>
<reference evidence="4 6" key="2">
    <citation type="submission" date="2018-07" db="EMBL/GenBank/DDBJ databases">
        <title>Draft Genome Assemblies for Five Robust Yarrowia lipolytica Strains Exhibiting High Lipid Production and Pentose Sugar Utilization and Sugar Alcohol Secretion from Undetoxified Lignocellulosic Biomass Hydrolysates.</title>
        <authorList>
            <consortium name="DOE Joint Genome Institute"/>
            <person name="Walker C."/>
            <person name="Ryu S."/>
            <person name="Na H."/>
            <person name="Zane M."/>
            <person name="LaButti K."/>
            <person name="Lipzen A."/>
            <person name="Haridas S."/>
            <person name="Barry K."/>
            <person name="Grigoriev I.V."/>
            <person name="Quarterman J."/>
            <person name="Slininger P."/>
            <person name="Dien B."/>
            <person name="Trinh C.T."/>
        </authorList>
    </citation>
    <scope>NUCLEOTIDE SEQUENCE [LARGE SCALE GENOMIC DNA]</scope>
    <source>
        <strain evidence="4 6">YB392</strain>
    </source>
</reference>
<evidence type="ECO:0000313" key="6">
    <source>
        <dbReference type="Proteomes" id="UP000256601"/>
    </source>
</evidence>
<dbReference type="VEuPathDB" id="FungiDB:YALI1_E26021g"/>
<dbReference type="VEuPathDB" id="FungiDB:YALI0_E22044g"/>
<feature type="compositionally biased region" description="Low complexity" evidence="2">
    <location>
        <begin position="670"/>
        <end position="686"/>
    </location>
</feature>
<dbReference type="Pfam" id="PF00995">
    <property type="entry name" value="Sec1"/>
    <property type="match status" value="1"/>
</dbReference>
<feature type="compositionally biased region" description="Low complexity" evidence="2">
    <location>
        <begin position="638"/>
        <end position="649"/>
    </location>
</feature>
<dbReference type="InterPro" id="IPR027482">
    <property type="entry name" value="Sec1-like_dom2"/>
</dbReference>
<dbReference type="InterPro" id="IPR043154">
    <property type="entry name" value="Sec-1-like_dom1"/>
</dbReference>
<dbReference type="KEGG" id="yli:2911967"/>
<protein>
    <submittedName>
        <fullName evidence="4">Sec1-like protein</fullName>
    </submittedName>
</protein>
<dbReference type="Gene3D" id="3.40.50.1910">
    <property type="match status" value="1"/>
</dbReference>
<dbReference type="EMBL" id="KZ858954">
    <property type="protein sequence ID" value="RDW28257.1"/>
    <property type="molecule type" value="Genomic_DNA"/>
</dbReference>
<reference evidence="3 5" key="1">
    <citation type="journal article" date="2016" name="PLoS ONE">
        <title>Sequence Assembly of Yarrowia lipolytica Strain W29/CLIB89 Shows Transposable Element Diversity.</title>
        <authorList>
            <person name="Magnan C."/>
            <person name="Yu J."/>
            <person name="Chang I."/>
            <person name="Jahn E."/>
            <person name="Kanomata Y."/>
            <person name="Wu J."/>
            <person name="Zeller M."/>
            <person name="Oakes M."/>
            <person name="Baldi P."/>
            <person name="Sandmeyer S."/>
        </authorList>
    </citation>
    <scope>NUCLEOTIDE SEQUENCE [LARGE SCALE GENOMIC DNA]</scope>
    <source>
        <strain evidence="3">CLIB89</strain>
        <strain evidence="5">CLIB89(W29)</strain>
    </source>
</reference>
<dbReference type="Proteomes" id="UP000256601">
    <property type="component" value="Unassembled WGS sequence"/>
</dbReference>
<dbReference type="Gene3D" id="3.90.830.10">
    <property type="entry name" value="Syntaxin Binding Protein 1, Chain A, domain 2"/>
    <property type="match status" value="1"/>
</dbReference>
<dbReference type="OrthoDB" id="2228at2759"/>
<evidence type="ECO:0000313" key="5">
    <source>
        <dbReference type="Proteomes" id="UP000182444"/>
    </source>
</evidence>
<dbReference type="PANTHER" id="PTHR11679">
    <property type="entry name" value="VESICLE PROTEIN SORTING-ASSOCIATED"/>
    <property type="match status" value="1"/>
</dbReference>
<proteinExistence type="inferred from homology"/>
<dbReference type="Gene3D" id="1.25.40.60">
    <property type="match status" value="1"/>
</dbReference>
<dbReference type="GO" id="GO:0005886">
    <property type="term" value="C:plasma membrane"/>
    <property type="evidence" value="ECO:0007669"/>
    <property type="project" value="EnsemblFungi"/>
</dbReference>
<organism evidence="3 5">
    <name type="scientific">Yarrowia lipolytica</name>
    <name type="common">Candida lipolytica</name>
    <dbReference type="NCBI Taxonomy" id="4952"/>
    <lineage>
        <taxon>Eukaryota</taxon>
        <taxon>Fungi</taxon>
        <taxon>Dikarya</taxon>
        <taxon>Ascomycota</taxon>
        <taxon>Saccharomycotina</taxon>
        <taxon>Dipodascomycetes</taxon>
        <taxon>Dipodascales</taxon>
        <taxon>Dipodascales incertae sedis</taxon>
        <taxon>Yarrowia</taxon>
    </lineage>
</organism>
<dbReference type="OMA" id="PFTRPHT"/>
<evidence type="ECO:0000313" key="3">
    <source>
        <dbReference type="EMBL" id="AOW05778.1"/>
    </source>
</evidence>
<dbReference type="GO" id="GO:0000149">
    <property type="term" value="F:SNARE binding"/>
    <property type="evidence" value="ECO:0007669"/>
    <property type="project" value="EnsemblFungi"/>
</dbReference>
<dbReference type="Gene3D" id="3.40.50.2060">
    <property type="match status" value="1"/>
</dbReference>